<protein>
    <submittedName>
        <fullName evidence="2">ZNF594 isoform 2</fullName>
    </submittedName>
</protein>
<organism evidence="2 3">
    <name type="scientific">Pan troglodytes</name>
    <name type="common">Chimpanzee</name>
    <dbReference type="NCBI Taxonomy" id="9598"/>
    <lineage>
        <taxon>Eukaryota</taxon>
        <taxon>Metazoa</taxon>
        <taxon>Chordata</taxon>
        <taxon>Craniata</taxon>
        <taxon>Vertebrata</taxon>
        <taxon>Euteleostomi</taxon>
        <taxon>Mammalia</taxon>
        <taxon>Eutheria</taxon>
        <taxon>Euarchontoglires</taxon>
        <taxon>Primates</taxon>
        <taxon>Haplorrhini</taxon>
        <taxon>Catarrhini</taxon>
        <taxon>Hominidae</taxon>
        <taxon>Pan</taxon>
    </lineage>
</organism>
<feature type="region of interest" description="Disordered" evidence="1">
    <location>
        <begin position="1"/>
        <end position="22"/>
    </location>
</feature>
<reference evidence="2 3" key="1">
    <citation type="submission" date="2017-12" db="EMBL/GenBank/DDBJ databases">
        <title>High-resolution comparative analysis of great ape genomes.</title>
        <authorList>
            <person name="Pollen A."/>
            <person name="Hastie A."/>
            <person name="Hormozdiari F."/>
            <person name="Dougherty M."/>
            <person name="Liu R."/>
            <person name="Chaisson M."/>
            <person name="Hoppe E."/>
            <person name="Hill C."/>
            <person name="Pang A."/>
            <person name="Hillier L."/>
            <person name="Baker C."/>
            <person name="Armstrong J."/>
            <person name="Shendure J."/>
            <person name="Paten B."/>
            <person name="Wilson R."/>
            <person name="Chao H."/>
            <person name="Schneider V."/>
            <person name="Ventura M."/>
            <person name="Kronenberg Z."/>
            <person name="Murali S."/>
            <person name="Gordon D."/>
            <person name="Cantsilieris S."/>
            <person name="Munson K."/>
            <person name="Nelson B."/>
            <person name="Raja A."/>
            <person name="Underwood J."/>
            <person name="Diekhans M."/>
            <person name="Fiddes I."/>
            <person name="Haussler D."/>
            <person name="Eichler E."/>
        </authorList>
    </citation>
    <scope>NUCLEOTIDE SEQUENCE [LARGE SCALE GENOMIC DNA]</scope>
    <source>
        <strain evidence="2">Yerkes chimp pedigree #C0471</strain>
    </source>
</reference>
<feature type="non-terminal residue" evidence="2">
    <location>
        <position position="102"/>
    </location>
</feature>
<evidence type="ECO:0000256" key="1">
    <source>
        <dbReference type="SAM" id="MobiDB-lite"/>
    </source>
</evidence>
<name>A0A2J8KQG7_PANTR</name>
<evidence type="ECO:0000313" key="3">
    <source>
        <dbReference type="Proteomes" id="UP000236370"/>
    </source>
</evidence>
<evidence type="ECO:0000313" key="2">
    <source>
        <dbReference type="EMBL" id="PNI37267.1"/>
    </source>
</evidence>
<comment type="caution">
    <text evidence="2">The sequence shown here is derived from an EMBL/GenBank/DDBJ whole genome shotgun (WGS) entry which is preliminary data.</text>
</comment>
<dbReference type="Proteomes" id="UP000236370">
    <property type="component" value="Unassembled WGS sequence"/>
</dbReference>
<accession>A0A2J8KQG7</accession>
<gene>
    <name evidence="2" type="ORF">CK820_G0036904</name>
</gene>
<proteinExistence type="predicted"/>
<dbReference type="AlphaFoldDB" id="A0A2J8KQG7"/>
<sequence>MKEWKSKMEMSEEKKSARAASEKLQRQITQECELVESSNSEDRLLKHWVSPLKDAMRHLPSQESSIREMHIIPQKAIVGEIGHGCNEGEKILSAGESSHRYE</sequence>
<dbReference type="EMBL" id="NBAG03000347">
    <property type="protein sequence ID" value="PNI37267.1"/>
    <property type="molecule type" value="Genomic_DNA"/>
</dbReference>